<keyword evidence="6" id="KW-0408">Iron</keyword>
<dbReference type="InterPro" id="IPR058240">
    <property type="entry name" value="rSAM_sf"/>
</dbReference>
<dbReference type="GO" id="GO:0051539">
    <property type="term" value="F:4 iron, 4 sulfur cluster binding"/>
    <property type="evidence" value="ECO:0007669"/>
    <property type="project" value="UniProtKB-KW"/>
</dbReference>
<dbReference type="InterPro" id="IPR034466">
    <property type="entry name" value="Methyltransferase_Class_B"/>
</dbReference>
<evidence type="ECO:0000313" key="11">
    <source>
        <dbReference type="Proteomes" id="UP000051373"/>
    </source>
</evidence>
<dbReference type="Proteomes" id="UP000051373">
    <property type="component" value="Unassembled WGS sequence"/>
</dbReference>
<dbReference type="GO" id="GO:0031419">
    <property type="term" value="F:cobalamin binding"/>
    <property type="evidence" value="ECO:0007669"/>
    <property type="project" value="InterPro"/>
</dbReference>
<dbReference type="PATRIC" id="fig|1703779.3.peg.2168"/>
<dbReference type="AlphaFoldDB" id="A0A0S8FRR7"/>
<evidence type="ECO:0000259" key="8">
    <source>
        <dbReference type="PROSITE" id="PS51332"/>
    </source>
</evidence>
<dbReference type="CDD" id="cd01335">
    <property type="entry name" value="Radical_SAM"/>
    <property type="match status" value="1"/>
</dbReference>
<keyword evidence="3" id="KW-0808">Transferase</keyword>
<dbReference type="GO" id="GO:0003824">
    <property type="term" value="F:catalytic activity"/>
    <property type="evidence" value="ECO:0007669"/>
    <property type="project" value="InterPro"/>
</dbReference>
<dbReference type="Pfam" id="PF13282">
    <property type="entry name" value="DUF4070"/>
    <property type="match status" value="1"/>
</dbReference>
<evidence type="ECO:0000256" key="7">
    <source>
        <dbReference type="ARBA" id="ARBA00023014"/>
    </source>
</evidence>
<evidence type="ECO:0000259" key="9">
    <source>
        <dbReference type="PROSITE" id="PS51918"/>
    </source>
</evidence>
<dbReference type="PANTHER" id="PTHR43409:SF7">
    <property type="entry name" value="BLL1977 PROTEIN"/>
    <property type="match status" value="1"/>
</dbReference>
<evidence type="ECO:0000313" key="10">
    <source>
        <dbReference type="EMBL" id="KPK63430.1"/>
    </source>
</evidence>
<dbReference type="SFLD" id="SFLDG01082">
    <property type="entry name" value="B12-binding_domain_containing"/>
    <property type="match status" value="1"/>
</dbReference>
<evidence type="ECO:0000256" key="3">
    <source>
        <dbReference type="ARBA" id="ARBA00022679"/>
    </source>
</evidence>
<comment type="caution">
    <text evidence="10">The sequence shown here is derived from an EMBL/GenBank/DDBJ whole genome shotgun (WGS) entry which is preliminary data.</text>
</comment>
<accession>A0A0S8FRR7</accession>
<evidence type="ECO:0000256" key="6">
    <source>
        <dbReference type="ARBA" id="ARBA00023004"/>
    </source>
</evidence>
<evidence type="ECO:0000256" key="1">
    <source>
        <dbReference type="ARBA" id="ARBA00001966"/>
    </source>
</evidence>
<name>A0A0S8FRR7_UNCW3</name>
<dbReference type="InterPro" id="IPR025274">
    <property type="entry name" value="DUF4070"/>
</dbReference>
<keyword evidence="2" id="KW-0489">Methyltransferase</keyword>
<dbReference type="InterPro" id="IPR006638">
    <property type="entry name" value="Elp3/MiaA/NifB-like_rSAM"/>
</dbReference>
<dbReference type="SUPFAM" id="SSF102114">
    <property type="entry name" value="Radical SAM enzymes"/>
    <property type="match status" value="1"/>
</dbReference>
<dbReference type="GO" id="GO:0046872">
    <property type="term" value="F:metal ion binding"/>
    <property type="evidence" value="ECO:0007669"/>
    <property type="project" value="UniProtKB-KW"/>
</dbReference>
<evidence type="ECO:0000256" key="5">
    <source>
        <dbReference type="ARBA" id="ARBA00022723"/>
    </source>
</evidence>
<organism evidence="10 11">
    <name type="scientific">candidate division WOR_3 bacterium SM23_42</name>
    <dbReference type="NCBI Taxonomy" id="1703779"/>
    <lineage>
        <taxon>Bacteria</taxon>
        <taxon>Bacteria division WOR-3</taxon>
    </lineage>
</organism>
<dbReference type="EMBL" id="LJUJ01000013">
    <property type="protein sequence ID" value="KPK63430.1"/>
    <property type="molecule type" value="Genomic_DNA"/>
</dbReference>
<keyword evidence="7" id="KW-0411">Iron-sulfur</keyword>
<dbReference type="SMART" id="SM00729">
    <property type="entry name" value="Elp3"/>
    <property type="match status" value="1"/>
</dbReference>
<dbReference type="InterPro" id="IPR006158">
    <property type="entry name" value="Cobalamin-bd"/>
</dbReference>
<dbReference type="PROSITE" id="PS51332">
    <property type="entry name" value="B12_BINDING"/>
    <property type="match status" value="1"/>
</dbReference>
<dbReference type="Gene3D" id="3.80.30.20">
    <property type="entry name" value="tm_1862 like domain"/>
    <property type="match status" value="1"/>
</dbReference>
<keyword evidence="4" id="KW-0949">S-adenosyl-L-methionine</keyword>
<feature type="domain" description="B12-binding" evidence="8">
    <location>
        <begin position="1"/>
        <end position="128"/>
    </location>
</feature>
<dbReference type="PROSITE" id="PS51918">
    <property type="entry name" value="RADICAL_SAM"/>
    <property type="match status" value="1"/>
</dbReference>
<keyword evidence="5" id="KW-0479">Metal-binding</keyword>
<dbReference type="InterPro" id="IPR023404">
    <property type="entry name" value="rSAM_horseshoe"/>
</dbReference>
<evidence type="ECO:0000256" key="2">
    <source>
        <dbReference type="ARBA" id="ARBA00022603"/>
    </source>
</evidence>
<protein>
    <submittedName>
        <fullName evidence="10">Uncharacterized protein</fullName>
    </submittedName>
</protein>
<dbReference type="InterPro" id="IPR051198">
    <property type="entry name" value="BchE-like"/>
</dbReference>
<proteinExistence type="predicted"/>
<feature type="domain" description="Radical SAM core" evidence="9">
    <location>
        <begin position="153"/>
        <end position="374"/>
    </location>
</feature>
<dbReference type="SFLD" id="SFLDS00029">
    <property type="entry name" value="Radical_SAM"/>
    <property type="match status" value="1"/>
</dbReference>
<dbReference type="InterPro" id="IPR007197">
    <property type="entry name" value="rSAM"/>
</dbReference>
<dbReference type="Pfam" id="PF04055">
    <property type="entry name" value="Radical_SAM"/>
    <property type="match status" value="1"/>
</dbReference>
<reference evidence="10 11" key="1">
    <citation type="journal article" date="2015" name="Microbiome">
        <title>Genomic resolution of linkages in carbon, nitrogen, and sulfur cycling among widespread estuary sediment bacteria.</title>
        <authorList>
            <person name="Baker B.J."/>
            <person name="Lazar C.S."/>
            <person name="Teske A.P."/>
            <person name="Dick G.J."/>
        </authorList>
    </citation>
    <scope>NUCLEOTIDE SEQUENCE [LARGE SCALE GENOMIC DNA]</scope>
    <source>
        <strain evidence="10">SM23_42</strain>
    </source>
</reference>
<dbReference type="PANTHER" id="PTHR43409">
    <property type="entry name" value="ANAEROBIC MAGNESIUM-PROTOPORPHYRIN IX MONOMETHYL ESTER CYCLASE-RELATED"/>
    <property type="match status" value="1"/>
</dbReference>
<dbReference type="GO" id="GO:0005829">
    <property type="term" value="C:cytosol"/>
    <property type="evidence" value="ECO:0007669"/>
    <property type="project" value="TreeGrafter"/>
</dbReference>
<dbReference type="SFLD" id="SFLDG01123">
    <property type="entry name" value="methyltransferase_(Class_B)"/>
    <property type="match status" value="1"/>
</dbReference>
<comment type="cofactor">
    <cofactor evidence="1">
        <name>[4Fe-4S] cluster</name>
        <dbReference type="ChEBI" id="CHEBI:49883"/>
    </cofactor>
</comment>
<dbReference type="CDD" id="cd02068">
    <property type="entry name" value="radical_SAM_B12_BD"/>
    <property type="match status" value="1"/>
</dbReference>
<dbReference type="Gene3D" id="3.40.50.280">
    <property type="entry name" value="Cobalamin-binding domain"/>
    <property type="match status" value="1"/>
</dbReference>
<sequence length="441" mass="50009">MKLLLISPRSSDKKSPVGFKVPQVALQIIAALTPENVKVSMVDEHINDIDFSENYDLVGISIMTATAKRGYHLARIFKEKGSKVVFGGIHSSVMPKEAINYGDAVVIGEAEGSWPNLIEDFKKNSLKKYYENQEPDLSKAPLPKRDSRIDRSVLGIKWLGFYTTKGCPYDCEFCSVSSVYGKRIRTLPIPLVIKDIENANSKVFLSLDDNVAANPKYAKDLFKEMARLNIEWGGQSTVSIAKDDELLQLCWKSGCRGLFVGLESVSAKSMSRMHKTLKSPKDNEDAIKKIQNTGIIFHPSFVFGFDDDTKAVFDDTLEFLYRNRITTATFNILTPYPGTRLYYRLKQEGRLISEDWSHYNHCTVTFRPKNMTERELAEGYFSLKKEFYSLSNICRRITRLQEILNPGLTQYLYVILNNIAGRQTLIDSYKALDMSVSSSIK</sequence>
<dbReference type="Pfam" id="PF02310">
    <property type="entry name" value="B12-binding"/>
    <property type="match status" value="1"/>
</dbReference>
<evidence type="ECO:0000256" key="4">
    <source>
        <dbReference type="ARBA" id="ARBA00022691"/>
    </source>
</evidence>
<gene>
    <name evidence="10" type="ORF">AMJ83_07125</name>
</gene>